<comment type="caution">
    <text evidence="2">The sequence shown here is derived from an EMBL/GenBank/DDBJ whole genome shotgun (WGS) entry which is preliminary data.</text>
</comment>
<feature type="compositionally biased region" description="Basic and acidic residues" evidence="1">
    <location>
        <begin position="67"/>
        <end position="88"/>
    </location>
</feature>
<feature type="compositionally biased region" description="Basic and acidic residues" evidence="1">
    <location>
        <begin position="41"/>
        <end position="51"/>
    </location>
</feature>
<evidence type="ECO:0000256" key="1">
    <source>
        <dbReference type="SAM" id="MobiDB-lite"/>
    </source>
</evidence>
<proteinExistence type="predicted"/>
<feature type="region of interest" description="Disordered" evidence="1">
    <location>
        <begin position="255"/>
        <end position="288"/>
    </location>
</feature>
<protein>
    <submittedName>
        <fullName evidence="2">Uncharacterized protein</fullName>
    </submittedName>
</protein>
<reference evidence="2" key="1">
    <citation type="submission" date="2022-02" db="EMBL/GenBank/DDBJ databases">
        <authorList>
            <person name="Henning P.M."/>
            <person name="McCubbin A.G."/>
            <person name="Shore J.S."/>
        </authorList>
    </citation>
    <scope>NUCLEOTIDE SEQUENCE</scope>
    <source>
        <strain evidence="2">F60SS</strain>
        <tissue evidence="2">Leaves</tissue>
    </source>
</reference>
<gene>
    <name evidence="2" type="ORF">Tsubulata_044476</name>
</gene>
<keyword evidence="3" id="KW-1185">Reference proteome</keyword>
<dbReference type="Proteomes" id="UP001141552">
    <property type="component" value="Unassembled WGS sequence"/>
</dbReference>
<feature type="region of interest" description="Disordered" evidence="1">
    <location>
        <begin position="166"/>
        <end position="188"/>
    </location>
</feature>
<evidence type="ECO:0000313" key="3">
    <source>
        <dbReference type="Proteomes" id="UP001141552"/>
    </source>
</evidence>
<sequence>MLLSASLRLLSTKFFSTTEDMDEAGEIKRVLQQEQINQGKPDNREETKQENESIPILEEEQLAEDSEEKHVDTKHSVVDKQLEARKAGENQADPSKKPKLAPKKAAKAKTTVPQPFSLATEKRMSRERRASVDLSSVTEKKVIKERRASLDFKDLEPKLTKSASLKHKAQVSAATREAPNLKRSATTATNSRLKVASTERYLVYQWQHQFSFSFMVVFLFVNNQNGSRAKDKIQLKEVHSKYSQTIPKAKVAAVSPRSPSISHQANKPVAEAKASKTENKGKSIVPRTISSGAKDTLSKIIKGTRKAFTSSKETVKSVVSAA</sequence>
<name>A0A9Q0J784_9ROSI</name>
<organism evidence="2 3">
    <name type="scientific">Turnera subulata</name>
    <dbReference type="NCBI Taxonomy" id="218843"/>
    <lineage>
        <taxon>Eukaryota</taxon>
        <taxon>Viridiplantae</taxon>
        <taxon>Streptophyta</taxon>
        <taxon>Embryophyta</taxon>
        <taxon>Tracheophyta</taxon>
        <taxon>Spermatophyta</taxon>
        <taxon>Magnoliopsida</taxon>
        <taxon>eudicotyledons</taxon>
        <taxon>Gunneridae</taxon>
        <taxon>Pentapetalae</taxon>
        <taxon>rosids</taxon>
        <taxon>fabids</taxon>
        <taxon>Malpighiales</taxon>
        <taxon>Passifloraceae</taxon>
        <taxon>Turnera</taxon>
    </lineage>
</organism>
<dbReference type="AlphaFoldDB" id="A0A9Q0J784"/>
<evidence type="ECO:0000313" key="2">
    <source>
        <dbReference type="EMBL" id="KAJ4830190.1"/>
    </source>
</evidence>
<feature type="compositionally biased region" description="Acidic residues" evidence="1">
    <location>
        <begin position="57"/>
        <end position="66"/>
    </location>
</feature>
<dbReference type="OrthoDB" id="1704983at2759"/>
<accession>A0A9Q0J784</accession>
<dbReference type="EMBL" id="JAKUCV010005707">
    <property type="protein sequence ID" value="KAJ4830190.1"/>
    <property type="molecule type" value="Genomic_DNA"/>
</dbReference>
<reference evidence="2" key="2">
    <citation type="journal article" date="2023" name="Plants (Basel)">
        <title>Annotation of the Turnera subulata (Passifloraceae) Draft Genome Reveals the S-Locus Evolved after the Divergence of Turneroideae from Passifloroideae in a Stepwise Manner.</title>
        <authorList>
            <person name="Henning P.M."/>
            <person name="Roalson E.H."/>
            <person name="Mir W."/>
            <person name="McCubbin A.G."/>
            <person name="Shore J.S."/>
        </authorList>
    </citation>
    <scope>NUCLEOTIDE SEQUENCE</scope>
    <source>
        <strain evidence="2">F60SS</strain>
    </source>
</reference>
<feature type="region of interest" description="Disordered" evidence="1">
    <location>
        <begin position="33"/>
        <end position="113"/>
    </location>
</feature>
<feature type="compositionally biased region" description="Basic residues" evidence="1">
    <location>
        <begin position="97"/>
        <end position="107"/>
    </location>
</feature>